<feature type="domain" description="Methyltransferase" evidence="3">
    <location>
        <begin position="37"/>
        <end position="126"/>
    </location>
</feature>
<dbReference type="EMBL" id="QOQW01000035">
    <property type="protein sequence ID" value="RCK76708.1"/>
    <property type="molecule type" value="Genomic_DNA"/>
</dbReference>
<dbReference type="GO" id="GO:0008168">
    <property type="term" value="F:methyltransferase activity"/>
    <property type="evidence" value="ECO:0007669"/>
    <property type="project" value="UniProtKB-KW"/>
</dbReference>
<dbReference type="Gene3D" id="3.40.50.150">
    <property type="entry name" value="Vaccinia Virus protein VP39"/>
    <property type="match status" value="1"/>
</dbReference>
<dbReference type="Pfam" id="PF13649">
    <property type="entry name" value="Methyltransf_25"/>
    <property type="match status" value="1"/>
</dbReference>
<dbReference type="CDD" id="cd02440">
    <property type="entry name" value="AdoMet_MTases"/>
    <property type="match status" value="1"/>
</dbReference>
<dbReference type="InterPro" id="IPR029063">
    <property type="entry name" value="SAM-dependent_MTases_sf"/>
</dbReference>
<dbReference type="PANTHER" id="PTHR43861:SF1">
    <property type="entry name" value="TRANS-ACONITATE 2-METHYLTRANSFERASE"/>
    <property type="match status" value="1"/>
</dbReference>
<evidence type="ECO:0000313" key="4">
    <source>
        <dbReference type="EMBL" id="RCK76708.1"/>
    </source>
</evidence>
<keyword evidence="1 4" id="KW-0489">Methyltransferase</keyword>
<comment type="caution">
    <text evidence="4">The sequence shown here is derived from an EMBL/GenBank/DDBJ whole genome shotgun (WGS) entry which is preliminary data.</text>
</comment>
<dbReference type="PANTHER" id="PTHR43861">
    <property type="entry name" value="TRANS-ACONITATE 2-METHYLTRANSFERASE-RELATED"/>
    <property type="match status" value="1"/>
</dbReference>
<sequence>MDFYDRHAAAYAAHSLARDLAFLWEPFCRALPPRSRVLDLGSGAGRDSLTLAARGFDVVSLDRSMGMLRQHRERGGQTLIRGDLAWLPFRPASFAGIWACASLLHLPKARILFALHEAHRVLMPEGLLFLSVKAGTGEFADEEGRFWALYQEDELIDLATIAGFRSVECGRSADLAGRPDVAWINLWARSCG</sequence>
<proteinExistence type="predicted"/>
<accession>A0A367ZF44</accession>
<evidence type="ECO:0000313" key="5">
    <source>
        <dbReference type="Proteomes" id="UP000252355"/>
    </source>
</evidence>
<dbReference type="InterPro" id="IPR041698">
    <property type="entry name" value="Methyltransf_25"/>
</dbReference>
<evidence type="ECO:0000259" key="3">
    <source>
        <dbReference type="Pfam" id="PF13649"/>
    </source>
</evidence>
<dbReference type="Proteomes" id="UP000252355">
    <property type="component" value="Unassembled WGS sequence"/>
</dbReference>
<organism evidence="4 5">
    <name type="scientific">Candidatus Ozemobacter sibiricus</name>
    <dbReference type="NCBI Taxonomy" id="2268124"/>
    <lineage>
        <taxon>Bacteria</taxon>
        <taxon>Candidatus Ozemobacteria</taxon>
        <taxon>Candidatus Ozemobacterales</taxon>
        <taxon>Candidatus Ozemobacteraceae</taxon>
        <taxon>Candidatus Ozemobacter</taxon>
    </lineage>
</organism>
<dbReference type="SUPFAM" id="SSF53335">
    <property type="entry name" value="S-adenosyl-L-methionine-dependent methyltransferases"/>
    <property type="match status" value="1"/>
</dbReference>
<name>A0A367ZF44_9BACT</name>
<evidence type="ECO:0000256" key="1">
    <source>
        <dbReference type="ARBA" id="ARBA00022603"/>
    </source>
</evidence>
<evidence type="ECO:0000256" key="2">
    <source>
        <dbReference type="ARBA" id="ARBA00022679"/>
    </source>
</evidence>
<protein>
    <submittedName>
        <fullName evidence="4">Methyltransferase</fullName>
    </submittedName>
</protein>
<dbReference type="AlphaFoldDB" id="A0A367ZF44"/>
<dbReference type="GO" id="GO:0032259">
    <property type="term" value="P:methylation"/>
    <property type="evidence" value="ECO:0007669"/>
    <property type="project" value="UniProtKB-KW"/>
</dbReference>
<keyword evidence="2 4" id="KW-0808">Transferase</keyword>
<gene>
    <name evidence="4" type="ORF">OZSIB_3300</name>
</gene>
<reference evidence="4 5" key="1">
    <citation type="submission" date="2018-05" db="EMBL/GenBank/DDBJ databases">
        <title>A metagenomic window into the 2 km-deep terrestrial subsurface aquifer revealed taxonomically and functionally diverse microbial community comprising novel uncultured bacterial lineages.</title>
        <authorList>
            <person name="Kadnikov V.V."/>
            <person name="Mardanov A.V."/>
            <person name="Beletsky A.V."/>
            <person name="Banks D."/>
            <person name="Pimenov N.V."/>
            <person name="Frank Y.A."/>
            <person name="Karnachuk O.V."/>
            <person name="Ravin N.V."/>
        </authorList>
    </citation>
    <scope>NUCLEOTIDE SEQUENCE [LARGE SCALE GENOMIC DNA]</scope>
    <source>
        <strain evidence="4">BY5</strain>
    </source>
</reference>